<accession>A0A9D1E1Y5</accession>
<comment type="caution">
    <text evidence="2">The sequence shown here is derived from an EMBL/GenBank/DDBJ whole genome shotgun (WGS) entry which is preliminary data.</text>
</comment>
<proteinExistence type="predicted"/>
<dbReference type="AlphaFoldDB" id="A0A9D1E1Y5"/>
<evidence type="ECO:0000313" key="2">
    <source>
        <dbReference type="EMBL" id="HIR63161.1"/>
    </source>
</evidence>
<dbReference type="NCBIfam" id="TIGR02145">
    <property type="entry name" value="Fib_succ_major"/>
    <property type="match status" value="1"/>
</dbReference>
<dbReference type="Proteomes" id="UP000886744">
    <property type="component" value="Unassembled WGS sequence"/>
</dbReference>
<gene>
    <name evidence="2" type="ORF">IAC94_06545</name>
</gene>
<organism evidence="2 3">
    <name type="scientific">Candidatus Coprenecus avistercoris</name>
    <dbReference type="NCBI Taxonomy" id="2840730"/>
    <lineage>
        <taxon>Bacteria</taxon>
        <taxon>Pseudomonadati</taxon>
        <taxon>Bacteroidota</taxon>
        <taxon>Bacteroidia</taxon>
        <taxon>Bacteroidales</taxon>
        <taxon>Rikenellaceae</taxon>
        <taxon>Rikenellaceae incertae sedis</taxon>
        <taxon>Candidatus Coprenecus</taxon>
    </lineage>
</organism>
<evidence type="ECO:0000259" key="1">
    <source>
        <dbReference type="Pfam" id="PF09603"/>
    </source>
</evidence>
<reference evidence="2" key="2">
    <citation type="journal article" date="2021" name="PeerJ">
        <title>Extensive microbial diversity within the chicken gut microbiome revealed by metagenomics and culture.</title>
        <authorList>
            <person name="Gilroy R."/>
            <person name="Ravi A."/>
            <person name="Getino M."/>
            <person name="Pursley I."/>
            <person name="Horton D.L."/>
            <person name="Alikhan N.F."/>
            <person name="Baker D."/>
            <person name="Gharbi K."/>
            <person name="Hall N."/>
            <person name="Watson M."/>
            <person name="Adriaenssens E.M."/>
            <person name="Foster-Nyarko E."/>
            <person name="Jarju S."/>
            <person name="Secka A."/>
            <person name="Antonio M."/>
            <person name="Oren A."/>
            <person name="Chaudhuri R.R."/>
            <person name="La Ragione R."/>
            <person name="Hildebrand F."/>
            <person name="Pallen M.J."/>
        </authorList>
    </citation>
    <scope>NUCLEOTIDE SEQUENCE</scope>
    <source>
        <strain evidence="2">ChiHjej13B12-12457</strain>
    </source>
</reference>
<dbReference type="Pfam" id="PF09603">
    <property type="entry name" value="Fib_succ_major"/>
    <property type="match status" value="1"/>
</dbReference>
<name>A0A9D1E1Y5_9BACT</name>
<evidence type="ECO:0000313" key="3">
    <source>
        <dbReference type="Proteomes" id="UP000886744"/>
    </source>
</evidence>
<sequence>MDRKCLKLLALAAAVMTAAVGCRPDDEEDDRLYMSGSLNFDFPSYAVVGQVVESYVSGITTPSGSDLEYFWVSSDIDLGDDDLDTLMGQAITVTLPDEPGEYSITAYARSISGEYYSSTKTATVQVITTDAGSVGGWMPGTGEFVDGRDGSTYQYRQYGSLEWFTQNLRYDGAADGTVLGRPYDGSEGIDDIFGRLYSWNDATGGVSGSGLGGGPQGACPEGWSVPTVEDWEDLALAASGTELDFLGHWEGLGETLSAPITLNSSAMWPYSPDNLHTNTLGWNAFPTGNSRDHYGEYENIAVYGMWWASTENPDGTVPYRFIYYNTDTFDNYYTDKDSYGVSVRCVRPAVSQEQQ</sequence>
<dbReference type="EMBL" id="DVHI01000080">
    <property type="protein sequence ID" value="HIR63161.1"/>
    <property type="molecule type" value="Genomic_DNA"/>
</dbReference>
<protein>
    <recommendedName>
        <fullName evidence="1">Fibrobacter succinogenes major paralogous domain-containing protein</fullName>
    </recommendedName>
</protein>
<reference evidence="2" key="1">
    <citation type="submission" date="2020-10" db="EMBL/GenBank/DDBJ databases">
        <authorList>
            <person name="Gilroy R."/>
        </authorList>
    </citation>
    <scope>NUCLEOTIDE SEQUENCE</scope>
    <source>
        <strain evidence="2">ChiHjej13B12-12457</strain>
    </source>
</reference>
<feature type="domain" description="Fibrobacter succinogenes major paralogous" evidence="1">
    <location>
        <begin position="158"/>
        <end position="347"/>
    </location>
</feature>
<dbReference type="PROSITE" id="PS51257">
    <property type="entry name" value="PROKAR_LIPOPROTEIN"/>
    <property type="match status" value="1"/>
</dbReference>
<dbReference type="InterPro" id="IPR011871">
    <property type="entry name" value="Fib_succ_major"/>
</dbReference>